<reference evidence="5" key="1">
    <citation type="submission" date="2022-08" db="EMBL/GenBank/DDBJ databases">
        <authorList>
            <person name="Kallberg Y."/>
            <person name="Tangrot J."/>
            <person name="Rosling A."/>
        </authorList>
    </citation>
    <scope>NUCLEOTIDE SEQUENCE</scope>
    <source>
        <strain evidence="5">Wild A</strain>
    </source>
</reference>
<keyword evidence="3" id="KW-0548">Nucleotidyltransferase</keyword>
<evidence type="ECO:0000256" key="4">
    <source>
        <dbReference type="ARBA" id="ARBA00022932"/>
    </source>
</evidence>
<dbReference type="EMBL" id="CAMKVN010027222">
    <property type="protein sequence ID" value="CAI2201320.1"/>
    <property type="molecule type" value="Genomic_DNA"/>
</dbReference>
<dbReference type="InterPro" id="IPR043502">
    <property type="entry name" value="DNA/RNA_pol_sf"/>
</dbReference>
<evidence type="ECO:0000256" key="3">
    <source>
        <dbReference type="ARBA" id="ARBA00022695"/>
    </source>
</evidence>
<feature type="non-terminal residue" evidence="5">
    <location>
        <position position="150"/>
    </location>
</feature>
<dbReference type="EC" id="2.7.7.7" evidence="1"/>
<name>A0A9W4TDM7_9GLOM</name>
<evidence type="ECO:0000313" key="6">
    <source>
        <dbReference type="Proteomes" id="UP001153678"/>
    </source>
</evidence>
<sequence>KPNFNKELFIRGVEIVKRGKSSLFRKVGRHIMDESMKVDNSRTLHQIIEDVLRETVKDISRTDLNEIIKTAVWKPDKDNKSVQRFISRMRDRHTREEADAKRLIKKGLTPEPYLYQIPEPGERFEYVVVENNSSERVGDKMEYPEVARRL</sequence>
<dbReference type="Proteomes" id="UP001153678">
    <property type="component" value="Unassembled WGS sequence"/>
</dbReference>
<feature type="non-terminal residue" evidence="5">
    <location>
        <position position="1"/>
    </location>
</feature>
<keyword evidence="2" id="KW-0808">Transferase</keyword>
<dbReference type="InterPro" id="IPR042087">
    <property type="entry name" value="DNA_pol_B_thumb"/>
</dbReference>
<proteinExistence type="predicted"/>
<evidence type="ECO:0000256" key="2">
    <source>
        <dbReference type="ARBA" id="ARBA00022679"/>
    </source>
</evidence>
<dbReference type="AlphaFoldDB" id="A0A9W4TDM7"/>
<evidence type="ECO:0000313" key="5">
    <source>
        <dbReference type="EMBL" id="CAI2201320.1"/>
    </source>
</evidence>
<keyword evidence="6" id="KW-1185">Reference proteome</keyword>
<keyword evidence="4" id="KW-0239">DNA-directed DNA polymerase</keyword>
<dbReference type="OrthoDB" id="2375739at2759"/>
<comment type="caution">
    <text evidence="5">The sequence shown here is derived from an EMBL/GenBank/DDBJ whole genome shotgun (WGS) entry which is preliminary data.</text>
</comment>
<gene>
    <name evidence="5" type="ORF">FWILDA_LOCUS20007</name>
</gene>
<dbReference type="GO" id="GO:0003887">
    <property type="term" value="F:DNA-directed DNA polymerase activity"/>
    <property type="evidence" value="ECO:0007669"/>
    <property type="project" value="UniProtKB-KW"/>
</dbReference>
<protein>
    <recommendedName>
        <fullName evidence="1">DNA-directed DNA polymerase</fullName>
        <ecNumber evidence="1">2.7.7.7</ecNumber>
    </recommendedName>
</protein>
<dbReference type="Gene3D" id="1.10.132.60">
    <property type="entry name" value="DNA polymerase family B, C-terminal domain"/>
    <property type="match status" value="1"/>
</dbReference>
<organism evidence="5 6">
    <name type="scientific">Funneliformis geosporum</name>
    <dbReference type="NCBI Taxonomy" id="1117311"/>
    <lineage>
        <taxon>Eukaryota</taxon>
        <taxon>Fungi</taxon>
        <taxon>Fungi incertae sedis</taxon>
        <taxon>Mucoromycota</taxon>
        <taxon>Glomeromycotina</taxon>
        <taxon>Glomeromycetes</taxon>
        <taxon>Glomerales</taxon>
        <taxon>Glomeraceae</taxon>
        <taxon>Funneliformis</taxon>
    </lineage>
</organism>
<evidence type="ECO:0000256" key="1">
    <source>
        <dbReference type="ARBA" id="ARBA00012417"/>
    </source>
</evidence>
<accession>A0A9W4TDM7</accession>
<dbReference type="SUPFAM" id="SSF56672">
    <property type="entry name" value="DNA/RNA polymerases"/>
    <property type="match status" value="1"/>
</dbReference>